<dbReference type="Proteomes" id="UP001432075">
    <property type="component" value="Plasmid unnamed1"/>
</dbReference>
<dbReference type="InterPro" id="IPR041664">
    <property type="entry name" value="AAA_16"/>
</dbReference>
<dbReference type="PANTHER" id="PTHR22847:SF637">
    <property type="entry name" value="WD REPEAT DOMAIN 5B"/>
    <property type="match status" value="1"/>
</dbReference>
<dbReference type="Gene3D" id="2.130.10.10">
    <property type="entry name" value="YVTN repeat-like/Quinoprotein amine dehydrogenase"/>
    <property type="match status" value="3"/>
</dbReference>
<protein>
    <submittedName>
        <fullName evidence="5">AAA family ATPase</fullName>
    </submittedName>
</protein>
<dbReference type="Pfam" id="PF00400">
    <property type="entry name" value="WD40"/>
    <property type="match status" value="3"/>
</dbReference>
<dbReference type="Pfam" id="PF13191">
    <property type="entry name" value="AAA_16"/>
    <property type="match status" value="1"/>
</dbReference>
<dbReference type="PROSITE" id="PS50082">
    <property type="entry name" value="WD_REPEATS_2"/>
    <property type="match status" value="3"/>
</dbReference>
<evidence type="ECO:0000259" key="4">
    <source>
        <dbReference type="Pfam" id="PF13191"/>
    </source>
</evidence>
<feature type="repeat" description="WD" evidence="3">
    <location>
        <begin position="1411"/>
        <end position="1457"/>
    </location>
</feature>
<dbReference type="SMART" id="SM00320">
    <property type="entry name" value="WD40"/>
    <property type="match status" value="5"/>
</dbReference>
<reference evidence="5" key="1">
    <citation type="submission" date="2022-10" db="EMBL/GenBank/DDBJ databases">
        <title>The complete genomes of actinobacterial strains from the NBC collection.</title>
        <authorList>
            <person name="Joergensen T.S."/>
            <person name="Alvarez Arevalo M."/>
            <person name="Sterndorff E.B."/>
            <person name="Faurdal D."/>
            <person name="Vuksanovic O."/>
            <person name="Mourched A.-S."/>
            <person name="Charusanti P."/>
            <person name="Shaw S."/>
            <person name="Blin K."/>
            <person name="Weber T."/>
        </authorList>
    </citation>
    <scope>NUCLEOTIDE SEQUENCE</scope>
    <source>
        <strain evidence="5">NBC_00283</strain>
        <plasmid evidence="5">unnamed1</plasmid>
    </source>
</reference>
<dbReference type="SUPFAM" id="SSF50998">
    <property type="entry name" value="Quinoprotein alcohol dehydrogenase-like"/>
    <property type="match status" value="1"/>
</dbReference>
<keyword evidence="1 3" id="KW-0853">WD repeat</keyword>
<feature type="repeat" description="WD" evidence="3">
    <location>
        <begin position="1155"/>
        <end position="1169"/>
    </location>
</feature>
<evidence type="ECO:0000256" key="3">
    <source>
        <dbReference type="PROSITE-ProRule" id="PRU00221"/>
    </source>
</evidence>
<evidence type="ECO:0000313" key="6">
    <source>
        <dbReference type="Proteomes" id="UP001432075"/>
    </source>
</evidence>
<evidence type="ECO:0000256" key="2">
    <source>
        <dbReference type="ARBA" id="ARBA00022737"/>
    </source>
</evidence>
<name>A0ABZ1RX04_9ACTN</name>
<dbReference type="InterPro" id="IPR011047">
    <property type="entry name" value="Quinoprotein_ADH-like_sf"/>
</dbReference>
<dbReference type="PANTHER" id="PTHR22847">
    <property type="entry name" value="WD40 REPEAT PROTEIN"/>
    <property type="match status" value="1"/>
</dbReference>
<keyword evidence="6" id="KW-1185">Reference proteome</keyword>
<dbReference type="InterPro" id="IPR015943">
    <property type="entry name" value="WD40/YVTN_repeat-like_dom_sf"/>
</dbReference>
<sequence length="1498" mass="159188">MTREPTPTTSARRLIVIAVTEYDDVSAADQHTFTAGISAQVATVEDWWANADLDDTRRFEPTQPKQLQDLWDLRTFLFEEDLAGVDDDEALVVYITGHGIAPANSPQHFLRLPASYEDRPFSTAFPTADLIATVLDSLATHVLVMVDSCFSGRLEAELKNNLPGLRRGRRALGSLVVLAAGDDESRPRLGQFTNLLQAAHTHCKDKSNGFAEPHLSWQDWKGIVNEVFDGDTMANLHYIWPADSLTVQKAQGKPSPCLPNPGYAGAEPVLDASLSQVGWTRTELDGYWISRATGEVEAGTPGWYFTGRTVLVKQMLAFLRGTEGVLIVTGEAGSGKSALLARMVTLSDARFRADENYRSLIAAIPEELDVPEGSVDAAVLARNADPDELALALYEALGGGAQAPDAAGGRGDNQDAGPLARLRRLVRDTSRRRGRALTIVVDGIDEARNPTRVITDLLRPLTDLRMKADERPAVRLMLGIRSPRESSPSTVDTDPVSPSDLLSLLVRATHSGPQIRTDDAGATAADVTAYVLALLQAPYEGQDGSGASPSPARYQKLAEAVAREVSPSFLDARISAQRLRAMCVLPDPDDPEWLQTLRQGTEALLREDLREVAHAATPAEHLMTALRASAFAQGAGTPWADIWPTAVDALSPTLVHDPDAVIRQVMDSRLTGYLTTTVEDGRTVYRPIHERISETLRNSPHTLLGSQATDGAERLSDEEISAVHGRLTKAFGRLLPTAADQAPHPYLRRHLIAHAAAADLLDNRHVPKSFLPWETSGTVRAALGLPADPDPKTLHLAAWARIEPFLADAGISARADSLGLSALGTDLEQDSVQPAADGQRRRAHAFAVTPRWNQLRVPGNLLGRTHADLSSLVSFTLPDGSPLVAAGDQAGEVRLWDPLTGTEFGLPVRSSRHARALAVLTGHGGEPLLAVGSAHGAWIYDPQSGDVAHLPVSEMVGALAAFTTASGRARLAVGTTTGLVICDPLARQVLSRPALETLGDTPIKALATLRLPSGRTLLAVGGDNSTTLDIIDAESLHVVTVLHGQGRGASALALYLDPAGRPRLVAASRSTGSVRNYDALTGEENQAGRIPRSAASIGLYPHPRLGTLLALGDSRGGSVSLWHPDTGEEVDQSRPDHTKRVKGMAVVDAGRRLPLVVSGSTDRTIRVWSPAALMSRWDSHLEEMGDGSHLAALPGAGGEAHLVGPARSGAVSIRSASTGDLLRQLQWPTEWGSRALAALATHTWPDGTVSVVAGLEGGFVGHWNEKSGWRRLSAVGSWESTRVRALATFVTGPYDRVVLASGTSTGTVAFHDLASGEPWCSPLQERGAVRALAALPRASGTLVAFSAAAAVRLCRLGEQPHGRLPGRIGVIASLAVCPAEDGSSLLVTGGSDGSVRLWSPEMPKEEVYPVLKGHHGLVSAIALLQPSPSSQPLLATAGSQDTTVRLWDPRTGEELMRVVTGTGITSLCVLPAGSAPETTDPVIAFGGPAGTAVITVRL</sequence>
<keyword evidence="2" id="KW-0677">Repeat</keyword>
<dbReference type="InterPro" id="IPR001680">
    <property type="entry name" value="WD40_rpt"/>
</dbReference>
<evidence type="ECO:0000256" key="1">
    <source>
        <dbReference type="ARBA" id="ARBA00022574"/>
    </source>
</evidence>
<evidence type="ECO:0000313" key="5">
    <source>
        <dbReference type="EMBL" id="WUO51310.1"/>
    </source>
</evidence>
<gene>
    <name evidence="5" type="ORF">OHU17_36200</name>
</gene>
<proteinExistence type="predicted"/>
<dbReference type="RefSeq" id="WP_328777674.1">
    <property type="nucleotide sequence ID" value="NZ_CP108058.1"/>
</dbReference>
<feature type="domain" description="Orc1-like AAA ATPase" evidence="4">
    <location>
        <begin position="305"/>
        <end position="453"/>
    </location>
</feature>
<accession>A0ABZ1RX04</accession>
<organism evidence="5 6">
    <name type="scientific">Streptomyces goshikiensis</name>
    <dbReference type="NCBI Taxonomy" id="1942"/>
    <lineage>
        <taxon>Bacteria</taxon>
        <taxon>Bacillati</taxon>
        <taxon>Actinomycetota</taxon>
        <taxon>Actinomycetes</taxon>
        <taxon>Kitasatosporales</taxon>
        <taxon>Streptomycetaceae</taxon>
        <taxon>Streptomyces</taxon>
    </lineage>
</organism>
<keyword evidence="5" id="KW-0614">Plasmid</keyword>
<geneLocation type="plasmid" evidence="5 6">
    <name>unnamed1</name>
</geneLocation>
<dbReference type="EMBL" id="CP108058">
    <property type="protein sequence ID" value="WUO51310.1"/>
    <property type="molecule type" value="Genomic_DNA"/>
</dbReference>
<feature type="repeat" description="WD" evidence="3">
    <location>
        <begin position="1364"/>
        <end position="1399"/>
    </location>
</feature>